<dbReference type="Proteomes" id="UP000800040">
    <property type="component" value="Unassembled WGS sequence"/>
</dbReference>
<organism evidence="1 2">
    <name type="scientific">Decorospora gaudefroyi</name>
    <dbReference type="NCBI Taxonomy" id="184978"/>
    <lineage>
        <taxon>Eukaryota</taxon>
        <taxon>Fungi</taxon>
        <taxon>Dikarya</taxon>
        <taxon>Ascomycota</taxon>
        <taxon>Pezizomycotina</taxon>
        <taxon>Dothideomycetes</taxon>
        <taxon>Pleosporomycetidae</taxon>
        <taxon>Pleosporales</taxon>
        <taxon>Pleosporineae</taxon>
        <taxon>Pleosporaceae</taxon>
        <taxon>Decorospora</taxon>
    </lineage>
</organism>
<proteinExistence type="predicted"/>
<gene>
    <name evidence="1" type="ORF">BDW02DRAFT_618351</name>
</gene>
<name>A0A6A5KJN7_9PLEO</name>
<keyword evidence="2" id="KW-1185">Reference proteome</keyword>
<dbReference type="PANTHER" id="PTHR43040">
    <property type="entry name" value="RIBONUCLEASE D"/>
    <property type="match status" value="1"/>
</dbReference>
<sequence>MSFGGSGVASWKLAKEKGERLFKAEHGGSYDVFNQRPIPEDISSYCVGDVQYLPELRNRFCTQRAYSTRSKVLNHQATLA</sequence>
<dbReference type="OrthoDB" id="26838at2759"/>
<evidence type="ECO:0000313" key="2">
    <source>
        <dbReference type="Proteomes" id="UP000800040"/>
    </source>
</evidence>
<dbReference type="AlphaFoldDB" id="A0A6A5KJN7"/>
<dbReference type="EMBL" id="ML975283">
    <property type="protein sequence ID" value="KAF1835696.1"/>
    <property type="molecule type" value="Genomic_DNA"/>
</dbReference>
<accession>A0A6A5KJN7</accession>
<reference evidence="1" key="1">
    <citation type="submission" date="2020-01" db="EMBL/GenBank/DDBJ databases">
        <authorList>
            <consortium name="DOE Joint Genome Institute"/>
            <person name="Haridas S."/>
            <person name="Albert R."/>
            <person name="Binder M."/>
            <person name="Bloem J."/>
            <person name="Labutti K."/>
            <person name="Salamov A."/>
            <person name="Andreopoulos B."/>
            <person name="Baker S.E."/>
            <person name="Barry K."/>
            <person name="Bills G."/>
            <person name="Bluhm B.H."/>
            <person name="Cannon C."/>
            <person name="Castanera R."/>
            <person name="Culley D.E."/>
            <person name="Daum C."/>
            <person name="Ezra D."/>
            <person name="Gonzalez J.B."/>
            <person name="Henrissat B."/>
            <person name="Kuo A."/>
            <person name="Liang C."/>
            <person name="Lipzen A."/>
            <person name="Lutzoni F."/>
            <person name="Magnuson J."/>
            <person name="Mondo S."/>
            <person name="Nolan M."/>
            <person name="Ohm R."/>
            <person name="Pangilinan J."/>
            <person name="Park H.-J."/>
            <person name="Ramirez L."/>
            <person name="Alfaro M."/>
            <person name="Sun H."/>
            <person name="Tritt A."/>
            <person name="Yoshinaga Y."/>
            <person name="Zwiers L.-H."/>
            <person name="Turgeon B.G."/>
            <person name="Goodwin S.B."/>
            <person name="Spatafora J.W."/>
            <person name="Crous P.W."/>
            <person name="Grigoriev I.V."/>
        </authorList>
    </citation>
    <scope>NUCLEOTIDE SEQUENCE</scope>
    <source>
        <strain evidence="1">P77</strain>
    </source>
</reference>
<dbReference type="PANTHER" id="PTHR43040:SF1">
    <property type="entry name" value="RIBONUCLEASE D"/>
    <property type="match status" value="1"/>
</dbReference>
<evidence type="ECO:0000313" key="1">
    <source>
        <dbReference type="EMBL" id="KAF1835696.1"/>
    </source>
</evidence>
<protein>
    <submittedName>
        <fullName evidence="1">Uncharacterized protein</fullName>
    </submittedName>
</protein>